<keyword evidence="8" id="KW-0413">Isomerase</keyword>
<keyword evidence="10" id="KW-1185">Reference proteome</keyword>
<dbReference type="FunFam" id="3.40.850.10:FF:000111">
    <property type="entry name" value="p-loop nucleoside triphosphate hydrolase superfamily protein with CH (Calponin Homology) domain"/>
    <property type="match status" value="1"/>
</dbReference>
<dbReference type="SMART" id="SM00033">
    <property type="entry name" value="CH"/>
    <property type="match status" value="1"/>
</dbReference>
<dbReference type="Gene3D" id="3.40.850.10">
    <property type="entry name" value="Kinesin motor domain"/>
    <property type="match status" value="1"/>
</dbReference>
<dbReference type="EMBL" id="MNCJ02000323">
    <property type="protein sequence ID" value="KAF5795613.1"/>
    <property type="molecule type" value="Genomic_DNA"/>
</dbReference>
<feature type="compositionally biased region" description="Polar residues" evidence="5">
    <location>
        <begin position="1030"/>
        <end position="1042"/>
    </location>
</feature>
<gene>
    <name evidence="9" type="ORF">HannXRQ_Chr08g0226071</name>
    <name evidence="8" type="ORF">HanXRQr2_Chr08g0341751</name>
</gene>
<evidence type="ECO:0000256" key="1">
    <source>
        <dbReference type="ARBA" id="ARBA00010899"/>
    </source>
</evidence>
<feature type="domain" description="Calponin-homology (CH)" evidence="6">
    <location>
        <begin position="31"/>
        <end position="138"/>
    </location>
</feature>
<feature type="region of interest" description="Disordered" evidence="5">
    <location>
        <begin position="368"/>
        <end position="390"/>
    </location>
</feature>
<feature type="coiled-coil region" evidence="4">
    <location>
        <begin position="510"/>
        <end position="537"/>
    </location>
</feature>
<dbReference type="PANTHER" id="PTHR47972">
    <property type="entry name" value="KINESIN-LIKE PROTEIN KLP-3"/>
    <property type="match status" value="1"/>
</dbReference>
<dbReference type="GO" id="GO:0005524">
    <property type="term" value="F:ATP binding"/>
    <property type="evidence" value="ECO:0007669"/>
    <property type="project" value="UniProtKB-UniRule"/>
</dbReference>
<evidence type="ECO:0000313" key="8">
    <source>
        <dbReference type="EMBL" id="KAF5795613.1"/>
    </source>
</evidence>
<dbReference type="GO" id="GO:0007018">
    <property type="term" value="P:microtubule-based movement"/>
    <property type="evidence" value="ECO:0007669"/>
    <property type="project" value="InterPro"/>
</dbReference>
<protein>
    <submittedName>
        <fullName evidence="8">Minus-end-directed kinesin ATPase</fullName>
        <ecNumber evidence="8">5.6.1.4</ecNumber>
    </submittedName>
    <submittedName>
        <fullName evidence="9">Putative P-loop containing nucleoside triphosphate hydrolases superfamily protein</fullName>
    </submittedName>
</protein>
<dbReference type="SMART" id="SM00129">
    <property type="entry name" value="KISc"/>
    <property type="match status" value="1"/>
</dbReference>
<keyword evidence="3" id="KW-0547">Nucleotide-binding</keyword>
<dbReference type="PANTHER" id="PTHR47972:SF50">
    <property type="entry name" value="KINESIN-LIKE PROTEIN KIN-14P"/>
    <property type="match status" value="1"/>
</dbReference>
<dbReference type="InterPro" id="IPR027640">
    <property type="entry name" value="Kinesin-like_fam"/>
</dbReference>
<dbReference type="SUPFAM" id="SSF52540">
    <property type="entry name" value="P-loop containing nucleoside triphosphate hydrolases"/>
    <property type="match status" value="1"/>
</dbReference>
<feature type="domain" description="Kinesin motor" evidence="7">
    <location>
        <begin position="537"/>
        <end position="909"/>
    </location>
</feature>
<dbReference type="Pfam" id="PF00307">
    <property type="entry name" value="CH"/>
    <property type="match status" value="1"/>
</dbReference>
<reference evidence="8" key="3">
    <citation type="submission" date="2020-06" db="EMBL/GenBank/DDBJ databases">
        <title>Helianthus annuus Genome sequencing and assembly Release 2.</title>
        <authorList>
            <person name="Gouzy J."/>
            <person name="Langlade N."/>
            <person name="Munos S."/>
        </authorList>
    </citation>
    <scope>NUCLEOTIDE SEQUENCE</scope>
    <source>
        <tissue evidence="8">Leaves</tissue>
    </source>
</reference>
<evidence type="ECO:0000256" key="2">
    <source>
        <dbReference type="ARBA" id="ARBA00023175"/>
    </source>
</evidence>
<dbReference type="GO" id="GO:0016787">
    <property type="term" value="F:hydrolase activity"/>
    <property type="evidence" value="ECO:0007669"/>
    <property type="project" value="UniProtKB-KW"/>
</dbReference>
<dbReference type="PRINTS" id="PR00380">
    <property type="entry name" value="KINESINHEAVY"/>
</dbReference>
<comment type="similarity">
    <text evidence="1">Belongs to the TRAFAC class myosin-kinesin ATPase superfamily. Kinesin family. KIN-14 subfamily.</text>
</comment>
<dbReference type="Pfam" id="PF00225">
    <property type="entry name" value="Kinesin"/>
    <property type="match status" value="1"/>
</dbReference>
<keyword evidence="4" id="KW-0175">Coiled coil</keyword>
<dbReference type="PROSITE" id="PS50067">
    <property type="entry name" value="KINESIN_MOTOR_2"/>
    <property type="match status" value="1"/>
</dbReference>
<dbReference type="InParanoid" id="A0A251U6P2"/>
<dbReference type="Gene3D" id="1.10.418.10">
    <property type="entry name" value="Calponin-like domain"/>
    <property type="match status" value="1"/>
</dbReference>
<evidence type="ECO:0000313" key="9">
    <source>
        <dbReference type="EMBL" id="OTG18713.1"/>
    </source>
</evidence>
<reference evidence="9" key="2">
    <citation type="submission" date="2017-02" db="EMBL/GenBank/DDBJ databases">
        <title>Sunflower complete genome.</title>
        <authorList>
            <person name="Langlade N."/>
            <person name="Munos S."/>
        </authorList>
    </citation>
    <scope>NUCLEOTIDE SEQUENCE [LARGE SCALE GENOMIC DNA]</scope>
    <source>
        <tissue evidence="9">Leaves</tissue>
    </source>
</reference>
<sequence length="1079" mass="120471">MDRETKEHGRLNFSYSSASSDVFEPTSVNDAKTRTSVIEWLNSTLPNLNLPVNASDEELRTLLADGIILCRLMNRLRPVSDIEYGNPRQSSEAHSENVSKFLAAMDEMGLPHFNKSELEKGSMKIVWESLLTLKAHFMPKIATYSPNASSPKSFASDSLRWKHTDEHGGTSDSFQEDTSPRKVQRALRNSEATGALMHHAGHKFHEVFQMKHGGYSDLPAAKISELMKSNSLDIAPTQSLLSMVNGILDESMGRKNGEIPHRVACLMRKVVQEIERRISTQAEHLRTQNNLFKTREEKYQSRIRVLEALANGTSGETKAVISHFDHMKMMMSPFDQIKVDVTRTGSSKKDPVLQADKTILSQEKKIEDEEAKMKEKDSKSSEIAALKKEKDSKSSEIAALKQELENARKTHEDQKEAARKSQLDLEKQLKDVENRLIESQMNLEDVEAKSRSKSQWWTNKEHIYKTFTEFQLGALKELRFASQSVRQELLKTQKTYAQDFDNLGTKFKVLKDAVESYDEAVSENQKLHNEIQELKGNIRVYCRIRPFLPGQKDNQSTVDYIGDNGELIVFNPSKPGKESRRSFKYNKVYGPHATQAEVYGDIQQLVRSVLDGYNVCIFAYGQTGSGKTYTMSGPDKGTEEEWGVNYRALNDLFRISQSRSTYKYEVGVQLVEIYNEQVRDLLANDAAPKKYPFIRMVQFNPYTPSIVVGAEYLNFFTYFRGDKFGRLGNSSKGVTRSTQLVFSTASLAVPDANMREVSEPADVLRLMEIGFKNRARSSTSMNERSSRSHSVVTIHVHGTDLKNGGSVNAGLHLVDLAGSERIDRAEVVGDRLKEAQHINKSLAALGDVIFALAQKSPHVPFRNSKLTQVLQSSLGGQAKTLMLVQLNPEASSYAESLSTLKFAERVSGVELGPARSNQEASNVKDLMEQVASLKSTIAKKDEEIEKLQAIKDKKSSHPPSVGQRSLRYGSSSPVSKVGSSNKRTDSIRGRMSLDGYGYKPVRKGQSPVSSHGEDTDSSLEGSPSRDGSKSLHSTSKPKTGSRISRPLTKISKDLPKAAKGMFKSTSGSSLTAKSPSKRW</sequence>
<dbReference type="GO" id="GO:0015630">
    <property type="term" value="C:microtubule cytoskeleton"/>
    <property type="evidence" value="ECO:0000318"/>
    <property type="project" value="GO_Central"/>
</dbReference>
<feature type="binding site" evidence="3">
    <location>
        <begin position="621"/>
        <end position="628"/>
    </location>
    <ligand>
        <name>ATP</name>
        <dbReference type="ChEBI" id="CHEBI:30616"/>
    </ligand>
</feature>
<accession>A0A251U6P2</accession>
<evidence type="ECO:0000259" key="6">
    <source>
        <dbReference type="PROSITE" id="PS50021"/>
    </source>
</evidence>
<dbReference type="InterPro" id="IPR001715">
    <property type="entry name" value="CH_dom"/>
</dbReference>
<keyword evidence="9" id="KW-0378">Hydrolase</keyword>
<keyword evidence="3" id="KW-0067">ATP-binding</keyword>
<dbReference type="GO" id="GO:0007017">
    <property type="term" value="P:microtubule-based process"/>
    <property type="evidence" value="ECO:0000318"/>
    <property type="project" value="GO_Central"/>
</dbReference>
<dbReference type="Proteomes" id="UP000215914">
    <property type="component" value="Chromosome 8"/>
</dbReference>
<dbReference type="OMA" id="YEERFDD"/>
<dbReference type="EC" id="5.6.1.4" evidence="8"/>
<dbReference type="SUPFAM" id="SSF47576">
    <property type="entry name" value="Calponin-homology domain, CH-domain"/>
    <property type="match status" value="1"/>
</dbReference>
<dbReference type="PROSITE" id="PS50021">
    <property type="entry name" value="CH"/>
    <property type="match status" value="1"/>
</dbReference>
<feature type="region of interest" description="Disordered" evidence="5">
    <location>
        <begin position="949"/>
        <end position="1079"/>
    </location>
</feature>
<evidence type="ECO:0000256" key="3">
    <source>
        <dbReference type="PROSITE-ProRule" id="PRU00283"/>
    </source>
</evidence>
<name>A0A251U6P2_HELAN</name>
<evidence type="ECO:0000259" key="7">
    <source>
        <dbReference type="PROSITE" id="PS50067"/>
    </source>
</evidence>
<dbReference type="InterPro" id="IPR001752">
    <property type="entry name" value="Kinesin_motor_dom"/>
</dbReference>
<feature type="compositionally biased region" description="Polar residues" evidence="5">
    <location>
        <begin position="1063"/>
        <end position="1079"/>
    </location>
</feature>
<organism evidence="9 10">
    <name type="scientific">Helianthus annuus</name>
    <name type="common">Common sunflower</name>
    <dbReference type="NCBI Taxonomy" id="4232"/>
    <lineage>
        <taxon>Eukaryota</taxon>
        <taxon>Viridiplantae</taxon>
        <taxon>Streptophyta</taxon>
        <taxon>Embryophyta</taxon>
        <taxon>Tracheophyta</taxon>
        <taxon>Spermatophyta</taxon>
        <taxon>Magnoliopsida</taxon>
        <taxon>eudicotyledons</taxon>
        <taxon>Gunneridae</taxon>
        <taxon>Pentapetalae</taxon>
        <taxon>asterids</taxon>
        <taxon>campanulids</taxon>
        <taxon>Asterales</taxon>
        <taxon>Asteraceae</taxon>
        <taxon>Asteroideae</taxon>
        <taxon>Heliantheae alliance</taxon>
        <taxon>Heliantheae</taxon>
        <taxon>Helianthus</taxon>
    </lineage>
</organism>
<keyword evidence="2 3" id="KW-0505">Motor protein</keyword>
<dbReference type="EMBL" id="CM007897">
    <property type="protein sequence ID" value="OTG18713.1"/>
    <property type="molecule type" value="Genomic_DNA"/>
</dbReference>
<dbReference type="GO" id="GO:0008569">
    <property type="term" value="F:minus-end-directed microtubule motor activity"/>
    <property type="evidence" value="ECO:0007669"/>
    <property type="project" value="UniProtKB-EC"/>
</dbReference>
<proteinExistence type="inferred from homology"/>
<dbReference type="InterPro" id="IPR027417">
    <property type="entry name" value="P-loop_NTPase"/>
</dbReference>
<dbReference type="InterPro" id="IPR036872">
    <property type="entry name" value="CH_dom_sf"/>
</dbReference>
<dbReference type="AlphaFoldDB" id="A0A251U6P2"/>
<dbReference type="InterPro" id="IPR036961">
    <property type="entry name" value="Kinesin_motor_dom_sf"/>
</dbReference>
<dbReference type="GO" id="GO:0008017">
    <property type="term" value="F:microtubule binding"/>
    <property type="evidence" value="ECO:0000318"/>
    <property type="project" value="GO_Central"/>
</dbReference>
<evidence type="ECO:0000313" key="10">
    <source>
        <dbReference type="Proteomes" id="UP000215914"/>
    </source>
</evidence>
<evidence type="ECO:0000256" key="4">
    <source>
        <dbReference type="SAM" id="Coils"/>
    </source>
</evidence>
<evidence type="ECO:0000256" key="5">
    <source>
        <dbReference type="SAM" id="MobiDB-lite"/>
    </source>
</evidence>
<feature type="region of interest" description="Disordered" evidence="5">
    <location>
        <begin position="162"/>
        <end position="181"/>
    </location>
</feature>
<dbReference type="STRING" id="4232.A0A251U6P2"/>
<dbReference type="Gramene" id="mRNA:HanXRQr2_Chr08g0341751">
    <property type="protein sequence ID" value="mRNA:HanXRQr2_Chr08g0341751"/>
    <property type="gene ID" value="HanXRQr2_Chr08g0341751"/>
</dbReference>
<reference evidence="8" key="1">
    <citation type="journal article" date="2017" name="Nature">
        <title>The sunflower genome provides insights into oil metabolism, flowering and Asterid evolution.</title>
        <authorList>
            <person name="Badouin H."/>
            <person name="Gouzy J."/>
            <person name="Grassa C.J."/>
            <person name="Murat F."/>
            <person name="Staton S.E."/>
            <person name="Cottret L."/>
            <person name="Lelandais-Briere C."/>
            <person name="Owens G.L."/>
            <person name="Carrere S."/>
            <person name="Mayjonade B."/>
            <person name="Legrand L."/>
            <person name="Gill N."/>
            <person name="Kane N.C."/>
            <person name="Bowers J.E."/>
            <person name="Hubner S."/>
            <person name="Bellec A."/>
            <person name="Berard A."/>
            <person name="Berges H."/>
            <person name="Blanchet N."/>
            <person name="Boniface M.C."/>
            <person name="Brunel D."/>
            <person name="Catrice O."/>
            <person name="Chaidir N."/>
            <person name="Claudel C."/>
            <person name="Donnadieu C."/>
            <person name="Faraut T."/>
            <person name="Fievet G."/>
            <person name="Helmstetter N."/>
            <person name="King M."/>
            <person name="Knapp S.J."/>
            <person name="Lai Z."/>
            <person name="Le Paslier M.C."/>
            <person name="Lippi Y."/>
            <person name="Lorenzon L."/>
            <person name="Mandel J.R."/>
            <person name="Marage G."/>
            <person name="Marchand G."/>
            <person name="Marquand E."/>
            <person name="Bret-Mestries E."/>
            <person name="Morien E."/>
            <person name="Nambeesan S."/>
            <person name="Nguyen T."/>
            <person name="Pegot-Espagnet P."/>
            <person name="Pouilly N."/>
            <person name="Raftis F."/>
            <person name="Sallet E."/>
            <person name="Schiex T."/>
            <person name="Thomas J."/>
            <person name="Vandecasteele C."/>
            <person name="Vares D."/>
            <person name="Vear F."/>
            <person name="Vautrin S."/>
            <person name="Crespi M."/>
            <person name="Mangin B."/>
            <person name="Burke J.M."/>
            <person name="Salse J."/>
            <person name="Munos S."/>
            <person name="Vincourt P."/>
            <person name="Rieseberg L.H."/>
            <person name="Langlade N.B."/>
        </authorList>
    </citation>
    <scope>NUCLEOTIDE SEQUENCE</scope>
    <source>
        <tissue evidence="8">Leaves</tissue>
    </source>
</reference>
<feature type="compositionally biased region" description="Low complexity" evidence="5">
    <location>
        <begin position="969"/>
        <end position="980"/>
    </location>
</feature>